<dbReference type="InterPro" id="IPR029063">
    <property type="entry name" value="SAM-dependent_MTases_sf"/>
</dbReference>
<evidence type="ECO:0000313" key="2">
    <source>
        <dbReference type="Proteomes" id="UP000053660"/>
    </source>
</evidence>
<evidence type="ECO:0000313" key="1">
    <source>
        <dbReference type="EMBL" id="KHJ75046.1"/>
    </source>
</evidence>
<keyword evidence="2" id="KW-1185">Reference proteome</keyword>
<name>A0A0B1RTT1_OESDE</name>
<feature type="non-terminal residue" evidence="1">
    <location>
        <position position="65"/>
    </location>
</feature>
<dbReference type="SUPFAM" id="SSF53335">
    <property type="entry name" value="S-adenosyl-L-methionine-dependent methyltransferases"/>
    <property type="match status" value="1"/>
</dbReference>
<sequence>ISIARSFSGCYVTLSDYDPKVLEQLEFNRTLNLDKNCSQVDVLNLDWTAFSIDQLNELPDIVIAA</sequence>
<dbReference type="AlphaFoldDB" id="A0A0B1RTT1"/>
<feature type="non-terminal residue" evidence="1">
    <location>
        <position position="1"/>
    </location>
</feature>
<protein>
    <submittedName>
        <fullName evidence="1">Uncharacterized protein</fullName>
    </submittedName>
</protein>
<dbReference type="Proteomes" id="UP000053660">
    <property type="component" value="Unassembled WGS sequence"/>
</dbReference>
<proteinExistence type="predicted"/>
<gene>
    <name evidence="1" type="ORF">OESDEN_25339</name>
</gene>
<reference evidence="1 2" key="1">
    <citation type="submission" date="2014-03" db="EMBL/GenBank/DDBJ databases">
        <title>Draft genome of the hookworm Oesophagostomum dentatum.</title>
        <authorList>
            <person name="Mitreva M."/>
        </authorList>
    </citation>
    <scope>NUCLEOTIDE SEQUENCE [LARGE SCALE GENOMIC DNA]</scope>
    <source>
        <strain evidence="1 2">OD-Hann</strain>
    </source>
</reference>
<organism evidence="1 2">
    <name type="scientific">Oesophagostomum dentatum</name>
    <name type="common">Nodular worm</name>
    <dbReference type="NCBI Taxonomy" id="61180"/>
    <lineage>
        <taxon>Eukaryota</taxon>
        <taxon>Metazoa</taxon>
        <taxon>Ecdysozoa</taxon>
        <taxon>Nematoda</taxon>
        <taxon>Chromadorea</taxon>
        <taxon>Rhabditida</taxon>
        <taxon>Rhabditina</taxon>
        <taxon>Rhabditomorpha</taxon>
        <taxon>Strongyloidea</taxon>
        <taxon>Strongylidae</taxon>
        <taxon>Oesophagostomum</taxon>
    </lineage>
</organism>
<accession>A0A0B1RTT1</accession>
<dbReference type="Gene3D" id="3.40.50.150">
    <property type="entry name" value="Vaccinia Virus protein VP39"/>
    <property type="match status" value="1"/>
</dbReference>
<dbReference type="EMBL" id="KN613133">
    <property type="protein sequence ID" value="KHJ75046.1"/>
    <property type="molecule type" value="Genomic_DNA"/>
</dbReference>
<dbReference type="OrthoDB" id="275715at2759"/>